<dbReference type="Gene3D" id="3.30.450.20">
    <property type="entry name" value="PAS domain"/>
    <property type="match status" value="1"/>
</dbReference>
<evidence type="ECO:0000256" key="9">
    <source>
        <dbReference type="ARBA" id="ARBA00022989"/>
    </source>
</evidence>
<dbReference type="Pfam" id="PF06580">
    <property type="entry name" value="His_kinase"/>
    <property type="match status" value="1"/>
</dbReference>
<evidence type="ECO:0000256" key="1">
    <source>
        <dbReference type="ARBA" id="ARBA00004651"/>
    </source>
</evidence>
<proteinExistence type="predicted"/>
<keyword evidence="6" id="KW-0547">Nucleotide-binding</keyword>
<dbReference type="GO" id="GO:0005886">
    <property type="term" value="C:plasma membrane"/>
    <property type="evidence" value="ECO:0007669"/>
    <property type="project" value="UniProtKB-SubCell"/>
</dbReference>
<reference evidence="15" key="2">
    <citation type="journal article" date="2021" name="PeerJ">
        <title>Extensive microbial diversity within the chicken gut microbiome revealed by metagenomics and culture.</title>
        <authorList>
            <person name="Gilroy R."/>
            <person name="Ravi A."/>
            <person name="Getino M."/>
            <person name="Pursley I."/>
            <person name="Horton D.L."/>
            <person name="Alikhan N.F."/>
            <person name="Baker D."/>
            <person name="Gharbi K."/>
            <person name="Hall N."/>
            <person name="Watson M."/>
            <person name="Adriaenssens E.M."/>
            <person name="Foster-Nyarko E."/>
            <person name="Jarju S."/>
            <person name="Secka A."/>
            <person name="Antonio M."/>
            <person name="Oren A."/>
            <person name="Chaudhuri R.R."/>
            <person name="La Ragione R."/>
            <person name="Hildebrand F."/>
            <person name="Pallen M.J."/>
        </authorList>
    </citation>
    <scope>NUCLEOTIDE SEQUENCE</scope>
    <source>
        <strain evidence="15">ChiSjej3B21-11622</strain>
    </source>
</reference>
<dbReference type="Pfam" id="PF00672">
    <property type="entry name" value="HAMP"/>
    <property type="match status" value="1"/>
</dbReference>
<feature type="coiled-coil region" evidence="12">
    <location>
        <begin position="368"/>
        <end position="398"/>
    </location>
</feature>
<dbReference type="SMART" id="SM00387">
    <property type="entry name" value="HATPase_c"/>
    <property type="match status" value="1"/>
</dbReference>
<dbReference type="CDD" id="cd06225">
    <property type="entry name" value="HAMP"/>
    <property type="match status" value="1"/>
</dbReference>
<dbReference type="InterPro" id="IPR003660">
    <property type="entry name" value="HAMP_dom"/>
</dbReference>
<dbReference type="InterPro" id="IPR036890">
    <property type="entry name" value="HATPase_C_sf"/>
</dbReference>
<evidence type="ECO:0000256" key="7">
    <source>
        <dbReference type="ARBA" id="ARBA00022777"/>
    </source>
</evidence>
<evidence type="ECO:0000256" key="3">
    <source>
        <dbReference type="ARBA" id="ARBA00022553"/>
    </source>
</evidence>
<keyword evidence="2" id="KW-1003">Cell membrane</keyword>
<keyword evidence="3" id="KW-0597">Phosphoprotein</keyword>
<dbReference type="SUPFAM" id="SSF55874">
    <property type="entry name" value="ATPase domain of HSP90 chaperone/DNA topoisomerase II/histidine kinase"/>
    <property type="match status" value="1"/>
</dbReference>
<dbReference type="PROSITE" id="PS50885">
    <property type="entry name" value="HAMP"/>
    <property type="match status" value="1"/>
</dbReference>
<evidence type="ECO:0000259" key="14">
    <source>
        <dbReference type="PROSITE" id="PS50885"/>
    </source>
</evidence>
<dbReference type="Pfam" id="PF02518">
    <property type="entry name" value="HATPase_c"/>
    <property type="match status" value="1"/>
</dbReference>
<dbReference type="AlphaFoldDB" id="A0A9D0ZTG9"/>
<evidence type="ECO:0000313" key="16">
    <source>
        <dbReference type="Proteomes" id="UP000886886"/>
    </source>
</evidence>
<dbReference type="InterPro" id="IPR050640">
    <property type="entry name" value="Bact_2-comp_sensor_kinase"/>
</dbReference>
<keyword evidence="10" id="KW-0902">Two-component regulatory system</keyword>
<comment type="subcellular location">
    <subcellularLocation>
        <location evidence="1">Cell membrane</location>
        <topology evidence="1">Multi-pass membrane protein</topology>
    </subcellularLocation>
</comment>
<dbReference type="SMART" id="SM00304">
    <property type="entry name" value="HAMP"/>
    <property type="match status" value="1"/>
</dbReference>
<evidence type="ECO:0000256" key="2">
    <source>
        <dbReference type="ARBA" id="ARBA00022475"/>
    </source>
</evidence>
<dbReference type="GO" id="GO:0005524">
    <property type="term" value="F:ATP binding"/>
    <property type="evidence" value="ECO:0007669"/>
    <property type="project" value="UniProtKB-KW"/>
</dbReference>
<keyword evidence="5 13" id="KW-0812">Transmembrane</keyword>
<keyword evidence="4" id="KW-0808">Transferase</keyword>
<dbReference type="Proteomes" id="UP000886886">
    <property type="component" value="Unassembled WGS sequence"/>
</dbReference>
<dbReference type="Gene3D" id="1.10.8.500">
    <property type="entry name" value="HAMP domain in histidine kinase"/>
    <property type="match status" value="1"/>
</dbReference>
<sequence length="593" mass="67462">MIEKLKQFYKNMAIRKKIIVIFAASFIVFIALILVVANVILYHSNIVRSEQNIQDECDMVDWQIDSLYANLEVCQNSAIQGINQVYENTENQELDTVSFVSIKNNLYNILNYYQSCFEEVDSLVFMDMEGNIVSTGLDQTPRAEELKELAAEIPDYGPVNTITFPVERREYFGGDEKNGILTQGKRVLHIDSGNNLGYLFVNAKTGTIADLFPTGDAVMRKRYYLADQSGRIQVVKEPELLLTDMDTSFLEQVREYGQDSFQTNLQNETVLVTSRENDSFGWTLISEVPVQDIVKDVYTMTVTIAGLGFLCIFLVMGLILLFSKVITNPIKALTNTAESIAEGKLSCRCIVDRKDEVGILSKTFNGMVERVENLLIQVKKEQKEKREAELALFQAQIKPHFLYNTLDLIYVCCEMDEGKVGGKIAKALADYYHTCLSGGEEVVSIGEEIRNIENYLFIQKERYSDILTYQIEVPDNLKNYKIPKLTLQPLVENAIYHGLKEKDGEGTITITVEEEENSIALRVSDDGVGMADSDFEKILKKKDEKGKRHFGLKNVHQRLKLYFGEEYGLFMEPEQTSGTCIKVWIPKVEAYYD</sequence>
<dbReference type="EMBL" id="DVFT01000025">
    <property type="protein sequence ID" value="HIQ95288.1"/>
    <property type="molecule type" value="Genomic_DNA"/>
</dbReference>
<evidence type="ECO:0000313" key="15">
    <source>
        <dbReference type="EMBL" id="HIQ95288.1"/>
    </source>
</evidence>
<protein>
    <submittedName>
        <fullName evidence="15">Sensor histidine kinase</fullName>
    </submittedName>
</protein>
<dbReference type="InterPro" id="IPR010559">
    <property type="entry name" value="Sig_transdc_His_kin_internal"/>
</dbReference>
<evidence type="ECO:0000256" key="8">
    <source>
        <dbReference type="ARBA" id="ARBA00022840"/>
    </source>
</evidence>
<feature type="transmembrane region" description="Helical" evidence="13">
    <location>
        <begin position="297"/>
        <end position="322"/>
    </location>
</feature>
<organism evidence="15 16">
    <name type="scientific">Candidatus Limivivens merdigallinarum</name>
    <dbReference type="NCBI Taxonomy" id="2840859"/>
    <lineage>
        <taxon>Bacteria</taxon>
        <taxon>Bacillati</taxon>
        <taxon>Bacillota</taxon>
        <taxon>Clostridia</taxon>
        <taxon>Lachnospirales</taxon>
        <taxon>Lachnospiraceae</taxon>
        <taxon>Lachnospiraceae incertae sedis</taxon>
        <taxon>Candidatus Limivivens</taxon>
    </lineage>
</organism>
<evidence type="ECO:0000256" key="11">
    <source>
        <dbReference type="ARBA" id="ARBA00023136"/>
    </source>
</evidence>
<feature type="transmembrane region" description="Helical" evidence="13">
    <location>
        <begin position="20"/>
        <end position="42"/>
    </location>
</feature>
<feature type="domain" description="HAMP" evidence="14">
    <location>
        <begin position="324"/>
        <end position="376"/>
    </location>
</feature>
<evidence type="ECO:0000256" key="4">
    <source>
        <dbReference type="ARBA" id="ARBA00022679"/>
    </source>
</evidence>
<dbReference type="Gene3D" id="3.30.565.10">
    <property type="entry name" value="Histidine kinase-like ATPase, C-terminal domain"/>
    <property type="match status" value="1"/>
</dbReference>
<keyword evidence="9 13" id="KW-1133">Transmembrane helix</keyword>
<dbReference type="GO" id="GO:0000155">
    <property type="term" value="F:phosphorelay sensor kinase activity"/>
    <property type="evidence" value="ECO:0007669"/>
    <property type="project" value="InterPro"/>
</dbReference>
<evidence type="ECO:0000256" key="13">
    <source>
        <dbReference type="SAM" id="Phobius"/>
    </source>
</evidence>
<dbReference type="InterPro" id="IPR003594">
    <property type="entry name" value="HATPase_dom"/>
</dbReference>
<dbReference type="PANTHER" id="PTHR34220:SF11">
    <property type="entry name" value="SENSOR PROTEIN KINASE HPTS"/>
    <property type="match status" value="1"/>
</dbReference>
<gene>
    <name evidence="15" type="ORF">IAB26_01870</name>
</gene>
<dbReference type="PANTHER" id="PTHR34220">
    <property type="entry name" value="SENSOR HISTIDINE KINASE YPDA"/>
    <property type="match status" value="1"/>
</dbReference>
<keyword evidence="11 13" id="KW-0472">Membrane</keyword>
<dbReference type="SUPFAM" id="SSF158472">
    <property type="entry name" value="HAMP domain-like"/>
    <property type="match status" value="1"/>
</dbReference>
<keyword evidence="8" id="KW-0067">ATP-binding</keyword>
<keyword evidence="12" id="KW-0175">Coiled coil</keyword>
<reference evidence="15" key="1">
    <citation type="submission" date="2020-10" db="EMBL/GenBank/DDBJ databases">
        <authorList>
            <person name="Gilroy R."/>
        </authorList>
    </citation>
    <scope>NUCLEOTIDE SEQUENCE</scope>
    <source>
        <strain evidence="15">ChiSjej3B21-11622</strain>
    </source>
</reference>
<keyword evidence="7 15" id="KW-0418">Kinase</keyword>
<evidence type="ECO:0000256" key="12">
    <source>
        <dbReference type="SAM" id="Coils"/>
    </source>
</evidence>
<evidence type="ECO:0000256" key="10">
    <source>
        <dbReference type="ARBA" id="ARBA00023012"/>
    </source>
</evidence>
<evidence type="ECO:0000256" key="5">
    <source>
        <dbReference type="ARBA" id="ARBA00022692"/>
    </source>
</evidence>
<accession>A0A9D0ZTG9</accession>
<comment type="caution">
    <text evidence="15">The sequence shown here is derived from an EMBL/GenBank/DDBJ whole genome shotgun (WGS) entry which is preliminary data.</text>
</comment>
<name>A0A9D0ZTG9_9FIRM</name>
<evidence type="ECO:0000256" key="6">
    <source>
        <dbReference type="ARBA" id="ARBA00022741"/>
    </source>
</evidence>